<gene>
    <name evidence="1" type="ORF">KIPB_008547</name>
</gene>
<organism evidence="1 2">
    <name type="scientific">Kipferlia bialata</name>
    <dbReference type="NCBI Taxonomy" id="797122"/>
    <lineage>
        <taxon>Eukaryota</taxon>
        <taxon>Metamonada</taxon>
        <taxon>Carpediemonas-like organisms</taxon>
        <taxon>Kipferlia</taxon>
    </lineage>
</organism>
<comment type="caution">
    <text evidence="1">The sequence shown here is derived from an EMBL/GenBank/DDBJ whole genome shotgun (WGS) entry which is preliminary data.</text>
</comment>
<keyword evidence="2" id="KW-1185">Reference proteome</keyword>
<dbReference type="Proteomes" id="UP000265618">
    <property type="component" value="Unassembled WGS sequence"/>
</dbReference>
<sequence>ATDNHEIVVPVLVGLIPSLRGKDKLNGVNPLFKTSRQKELGRESRCLFAGLEGDTVTALNAVSAWTDRPDDAIKAGLNAPELKQVVKLSAQVVSYLDRVSDSDLSLIRGIYPSLDSLGGDPLEILHYCLTVAFRDSLCTPCGTDPVSGDPIYRRVGDNSIVRLSPDSVLHCQTPCPFIALGFTRSQGKVYAECSCYKVDMGLYRQIQGE</sequence>
<proteinExistence type="predicted"/>
<accession>A0A9K3GJY4</accession>
<name>A0A9K3GJY4_9EUKA</name>
<dbReference type="AlphaFoldDB" id="A0A9K3GJY4"/>
<reference evidence="1 2" key="1">
    <citation type="journal article" date="2018" name="PLoS ONE">
        <title>The draft genome of Kipferlia bialata reveals reductive genome evolution in fornicate parasites.</title>
        <authorList>
            <person name="Tanifuji G."/>
            <person name="Takabayashi S."/>
            <person name="Kume K."/>
            <person name="Takagi M."/>
            <person name="Nakayama T."/>
            <person name="Kamikawa R."/>
            <person name="Inagaki Y."/>
            <person name="Hashimoto T."/>
        </authorList>
    </citation>
    <scope>NUCLEOTIDE SEQUENCE [LARGE SCALE GENOMIC DNA]</scope>
    <source>
        <strain evidence="1">NY0173</strain>
    </source>
</reference>
<evidence type="ECO:0000313" key="1">
    <source>
        <dbReference type="EMBL" id="GIQ86654.1"/>
    </source>
</evidence>
<feature type="non-terminal residue" evidence="1">
    <location>
        <position position="1"/>
    </location>
</feature>
<dbReference type="EMBL" id="BDIP01002676">
    <property type="protein sequence ID" value="GIQ86654.1"/>
    <property type="molecule type" value="Genomic_DNA"/>
</dbReference>
<protein>
    <submittedName>
        <fullName evidence="1">Uncharacterized protein</fullName>
    </submittedName>
</protein>
<evidence type="ECO:0000313" key="2">
    <source>
        <dbReference type="Proteomes" id="UP000265618"/>
    </source>
</evidence>